<reference evidence="2" key="1">
    <citation type="submission" date="2018-06" db="EMBL/GenBank/DDBJ databases">
        <authorList>
            <person name="Zhirakovskaya E."/>
        </authorList>
    </citation>
    <scope>NUCLEOTIDE SEQUENCE</scope>
</reference>
<evidence type="ECO:0000256" key="1">
    <source>
        <dbReference type="SAM" id="Phobius"/>
    </source>
</evidence>
<evidence type="ECO:0000313" key="2">
    <source>
        <dbReference type="EMBL" id="VAW15247.1"/>
    </source>
</evidence>
<keyword evidence="1" id="KW-0472">Membrane</keyword>
<dbReference type="InterPro" id="IPR027463">
    <property type="entry name" value="AcrB_DN_DC_subdom"/>
</dbReference>
<keyword evidence="1" id="KW-1133">Transmembrane helix</keyword>
<feature type="transmembrane region" description="Helical" evidence="1">
    <location>
        <begin position="328"/>
        <end position="352"/>
    </location>
</feature>
<dbReference type="Gene3D" id="3.30.2090.10">
    <property type="entry name" value="Multidrug efflux transporter AcrB TolC docking domain, DN and DC subdomains"/>
    <property type="match status" value="1"/>
</dbReference>
<feature type="transmembrane region" description="Helical" evidence="1">
    <location>
        <begin position="276"/>
        <end position="295"/>
    </location>
</feature>
<organism evidence="2">
    <name type="scientific">hydrothermal vent metagenome</name>
    <dbReference type="NCBI Taxonomy" id="652676"/>
    <lineage>
        <taxon>unclassified sequences</taxon>
        <taxon>metagenomes</taxon>
        <taxon>ecological metagenomes</taxon>
    </lineage>
</organism>
<dbReference type="InterPro" id="IPR001036">
    <property type="entry name" value="Acrflvin-R"/>
</dbReference>
<dbReference type="SUPFAM" id="SSF82714">
    <property type="entry name" value="Multidrug efflux transporter AcrB TolC docking domain, DN and DC subdomains"/>
    <property type="match status" value="1"/>
</dbReference>
<feature type="non-terminal residue" evidence="2">
    <location>
        <position position="1"/>
    </location>
</feature>
<dbReference type="PANTHER" id="PTHR32063">
    <property type="match status" value="1"/>
</dbReference>
<dbReference type="Pfam" id="PF00873">
    <property type="entry name" value="ACR_tran"/>
    <property type="match status" value="1"/>
</dbReference>
<dbReference type="EMBL" id="UOEQ01000067">
    <property type="protein sequence ID" value="VAW15247.1"/>
    <property type="molecule type" value="Genomic_DNA"/>
</dbReference>
<keyword evidence="1" id="KW-0812">Transmembrane</keyword>
<sequence>DIEKAISEAEISLAPDGEQLVVTTYAELNAGNSNATINVFLTPSETRTVRTSLITQAVRERLPMIAGVQNIGVREANNGPGGRAIEVQFSGADTNTLKQASEELQAILAGFTGVTAISDSLNYGDPELTMQLSARGISLGFTLEMLGTQIRDAFEGREVATIATQNEEITVRLQRSLNNVGSAALRDLWVRSNEGGFVPLSSIVTFAEQRGFSRIIREEGKSTVTVRADVEDETITGSEVIERLREDYFASIASKYAVAINVEGTEAERDAAFGDLQLGAFVALGVMYIIIAWTFASYFAPLAVMLIIPFGIVGAIWGHYFLGFDLTIISLMGLLGLAGILVNDSIVFISRLKERQAMGESLRMASNGAAKDRLRAVLLTSLTTIGGLIPLLFEKSLQAQFLIPMAVTMIFGLGLATLLVLFLVPAFMAIGTDIGALLRWLFMTPNAASFSDLLAGRHHDQRPLVESVESETIIRE</sequence>
<gene>
    <name evidence="2" type="ORF">MNBD_ALPHA11-364</name>
</gene>
<proteinExistence type="predicted"/>
<accession>A0A3B0TPF5</accession>
<dbReference type="AlphaFoldDB" id="A0A3B0TPF5"/>
<dbReference type="GO" id="GO:0042910">
    <property type="term" value="F:xenobiotic transmembrane transporter activity"/>
    <property type="evidence" value="ECO:0007669"/>
    <property type="project" value="TreeGrafter"/>
</dbReference>
<dbReference type="PRINTS" id="PR00702">
    <property type="entry name" value="ACRIFLAVINRP"/>
</dbReference>
<dbReference type="Gene3D" id="3.30.70.1440">
    <property type="entry name" value="Multidrug efflux transporter AcrB pore domain"/>
    <property type="match status" value="1"/>
</dbReference>
<dbReference type="PANTHER" id="PTHR32063:SF33">
    <property type="entry name" value="RND SUPERFAMILY EFFLUX PUMP PERMEASE COMPONENT"/>
    <property type="match status" value="1"/>
</dbReference>
<dbReference type="Gene3D" id="1.20.1640.10">
    <property type="entry name" value="Multidrug efflux transporter AcrB transmembrane domain"/>
    <property type="match status" value="1"/>
</dbReference>
<feature type="transmembrane region" description="Helical" evidence="1">
    <location>
        <begin position="373"/>
        <end position="393"/>
    </location>
</feature>
<feature type="transmembrane region" description="Helical" evidence="1">
    <location>
        <begin position="405"/>
        <end position="430"/>
    </location>
</feature>
<dbReference type="Gene3D" id="3.30.70.1430">
    <property type="entry name" value="Multidrug efflux transporter AcrB pore domain"/>
    <property type="match status" value="1"/>
</dbReference>
<dbReference type="GO" id="GO:0005886">
    <property type="term" value="C:plasma membrane"/>
    <property type="evidence" value="ECO:0007669"/>
    <property type="project" value="TreeGrafter"/>
</dbReference>
<name>A0A3B0TPF5_9ZZZZ</name>
<feature type="transmembrane region" description="Helical" evidence="1">
    <location>
        <begin position="302"/>
        <end position="322"/>
    </location>
</feature>
<protein>
    <submittedName>
        <fullName evidence="2">RND efflux system, inner membrane transporter</fullName>
    </submittedName>
</protein>
<dbReference type="SUPFAM" id="SSF82866">
    <property type="entry name" value="Multidrug efflux transporter AcrB transmembrane domain"/>
    <property type="match status" value="1"/>
</dbReference>